<dbReference type="EMBL" id="JAMXMC010000001">
    <property type="protein sequence ID" value="MCO5975585.1"/>
    <property type="molecule type" value="Genomic_DNA"/>
</dbReference>
<dbReference type="InterPro" id="IPR001647">
    <property type="entry name" value="HTH_TetR"/>
</dbReference>
<dbReference type="Proteomes" id="UP001204851">
    <property type="component" value="Unassembled WGS sequence"/>
</dbReference>
<dbReference type="InterPro" id="IPR036271">
    <property type="entry name" value="Tet_transcr_reg_TetR-rel_C_sf"/>
</dbReference>
<evidence type="ECO:0000256" key="2">
    <source>
        <dbReference type="PROSITE-ProRule" id="PRU00335"/>
    </source>
</evidence>
<evidence type="ECO:0000259" key="4">
    <source>
        <dbReference type="PROSITE" id="PS50977"/>
    </source>
</evidence>
<name>A0ABT1BH81_9BURK</name>
<feature type="region of interest" description="Disordered" evidence="3">
    <location>
        <begin position="1"/>
        <end position="22"/>
    </location>
</feature>
<dbReference type="PRINTS" id="PR00455">
    <property type="entry name" value="HTHTETR"/>
</dbReference>
<comment type="caution">
    <text evidence="5">The sequence shown here is derived from an EMBL/GenBank/DDBJ whole genome shotgun (WGS) entry which is preliminary data.</text>
</comment>
<sequence>MSTPSSTATARPTAKRAAATAIKRDPAKTRANILKAATAEFAAKGYSGARTEKIAQRAKSNVRMIYHYFGGKEALYLCVLEEVLSQLRAQELQLNLGDVAPLQGVLLMFDFINRHFERHPELRNLLAYENLNKAACLKRSRQIPQMASPVLQQLEQLLRRGEAEGCFRAGIDAMQLYVAMVGAIYYGKSHAYTLSRIFQRDMLTADWQASYRQQTHQMLVGFLTSTTPVPSVA</sequence>
<reference evidence="5 6" key="1">
    <citation type="submission" date="2022-06" db="EMBL/GenBank/DDBJ databases">
        <title>Ideonella sp. NS12-5 Genome sequencing and assembly.</title>
        <authorList>
            <person name="Jung Y."/>
        </authorList>
    </citation>
    <scope>NUCLEOTIDE SEQUENCE [LARGE SCALE GENOMIC DNA]</scope>
    <source>
        <strain evidence="5 6">NS12-5</strain>
    </source>
</reference>
<dbReference type="PROSITE" id="PS50977">
    <property type="entry name" value="HTH_TETR_2"/>
    <property type="match status" value="1"/>
</dbReference>
<proteinExistence type="predicted"/>
<dbReference type="PANTHER" id="PTHR30328">
    <property type="entry name" value="TRANSCRIPTIONAL REPRESSOR"/>
    <property type="match status" value="1"/>
</dbReference>
<feature type="compositionally biased region" description="Low complexity" evidence="3">
    <location>
        <begin position="1"/>
        <end position="21"/>
    </location>
</feature>
<dbReference type="Gene3D" id="1.10.357.10">
    <property type="entry name" value="Tetracycline Repressor, domain 2"/>
    <property type="match status" value="1"/>
</dbReference>
<evidence type="ECO:0000256" key="3">
    <source>
        <dbReference type="SAM" id="MobiDB-lite"/>
    </source>
</evidence>
<dbReference type="RefSeq" id="WP_252768014.1">
    <property type="nucleotide sequence ID" value="NZ_JAMXMC010000001.1"/>
</dbReference>
<gene>
    <name evidence="5" type="ORF">M0L44_02465</name>
</gene>
<evidence type="ECO:0000313" key="5">
    <source>
        <dbReference type="EMBL" id="MCO5975585.1"/>
    </source>
</evidence>
<accession>A0ABT1BH81</accession>
<dbReference type="InterPro" id="IPR009057">
    <property type="entry name" value="Homeodomain-like_sf"/>
</dbReference>
<dbReference type="SUPFAM" id="SSF46689">
    <property type="entry name" value="Homeodomain-like"/>
    <property type="match status" value="1"/>
</dbReference>
<dbReference type="InterPro" id="IPR050109">
    <property type="entry name" value="HTH-type_TetR-like_transc_reg"/>
</dbReference>
<protein>
    <submittedName>
        <fullName evidence="5">TetR family transcriptional regulator</fullName>
    </submittedName>
</protein>
<keyword evidence="6" id="KW-1185">Reference proteome</keyword>
<dbReference type="PANTHER" id="PTHR30328:SF54">
    <property type="entry name" value="HTH-TYPE TRANSCRIPTIONAL REPRESSOR SCO4008"/>
    <property type="match status" value="1"/>
</dbReference>
<dbReference type="SUPFAM" id="SSF48498">
    <property type="entry name" value="Tetracyclin repressor-like, C-terminal domain"/>
    <property type="match status" value="1"/>
</dbReference>
<feature type="domain" description="HTH tetR-type" evidence="4">
    <location>
        <begin position="27"/>
        <end position="87"/>
    </location>
</feature>
<evidence type="ECO:0000256" key="1">
    <source>
        <dbReference type="ARBA" id="ARBA00023125"/>
    </source>
</evidence>
<dbReference type="Pfam" id="PF17938">
    <property type="entry name" value="TetR_C_29"/>
    <property type="match status" value="1"/>
</dbReference>
<evidence type="ECO:0000313" key="6">
    <source>
        <dbReference type="Proteomes" id="UP001204851"/>
    </source>
</evidence>
<dbReference type="Pfam" id="PF00440">
    <property type="entry name" value="TetR_N"/>
    <property type="match status" value="1"/>
</dbReference>
<dbReference type="InterPro" id="IPR041474">
    <property type="entry name" value="NicS_C"/>
</dbReference>
<organism evidence="5 6">
    <name type="scientific">Ideonella oryzae</name>
    <dbReference type="NCBI Taxonomy" id="2937441"/>
    <lineage>
        <taxon>Bacteria</taxon>
        <taxon>Pseudomonadati</taxon>
        <taxon>Pseudomonadota</taxon>
        <taxon>Betaproteobacteria</taxon>
        <taxon>Burkholderiales</taxon>
        <taxon>Sphaerotilaceae</taxon>
        <taxon>Ideonella</taxon>
    </lineage>
</organism>
<feature type="DNA-binding region" description="H-T-H motif" evidence="2">
    <location>
        <begin position="50"/>
        <end position="69"/>
    </location>
</feature>
<keyword evidence="1 2" id="KW-0238">DNA-binding</keyword>